<dbReference type="Proteomes" id="UP000886335">
    <property type="component" value="Unassembled WGS sequence"/>
</dbReference>
<organism evidence="2">
    <name type="scientific">Prosthecochloris aestuarii</name>
    <dbReference type="NCBI Taxonomy" id="1102"/>
    <lineage>
        <taxon>Bacteria</taxon>
        <taxon>Pseudomonadati</taxon>
        <taxon>Chlorobiota</taxon>
        <taxon>Chlorobiia</taxon>
        <taxon>Chlorobiales</taxon>
        <taxon>Chlorobiaceae</taxon>
        <taxon>Prosthecochloris</taxon>
    </lineage>
</organism>
<accession>A0A831SWF9</accession>
<comment type="similarity">
    <text evidence="1">Belongs to the UPF0047 family.</text>
</comment>
<dbReference type="NCBIfam" id="TIGR00149">
    <property type="entry name" value="TIGR00149_YjbQ"/>
    <property type="match status" value="1"/>
</dbReference>
<dbReference type="SUPFAM" id="SSF111038">
    <property type="entry name" value="YjbQ-like"/>
    <property type="match status" value="1"/>
</dbReference>
<evidence type="ECO:0000256" key="1">
    <source>
        <dbReference type="ARBA" id="ARBA00005534"/>
    </source>
</evidence>
<name>A0A831SWF9_PROAE</name>
<protein>
    <submittedName>
        <fullName evidence="2">YjbQ family protein</fullName>
    </submittedName>
</protein>
<dbReference type="InterPro" id="IPR035917">
    <property type="entry name" value="YjbQ-like_sf"/>
</dbReference>
<dbReference type="PIRSF" id="PIRSF004681">
    <property type="entry name" value="UCP004681"/>
    <property type="match status" value="1"/>
</dbReference>
<dbReference type="AlphaFoldDB" id="A0A831SWF9"/>
<dbReference type="InterPro" id="IPR001602">
    <property type="entry name" value="UPF0047_YjbQ-like"/>
</dbReference>
<evidence type="ECO:0000313" key="2">
    <source>
        <dbReference type="EMBL" id="HED31933.1"/>
    </source>
</evidence>
<dbReference type="PANTHER" id="PTHR30615">
    <property type="entry name" value="UNCHARACTERIZED PROTEIN YJBQ-RELATED"/>
    <property type="match status" value="1"/>
</dbReference>
<reference evidence="2" key="1">
    <citation type="journal article" date="2020" name="mSystems">
        <title>Genome- and Community-Level Interaction Insights into Carbon Utilization and Element Cycling Functions of Hydrothermarchaeota in Hydrothermal Sediment.</title>
        <authorList>
            <person name="Zhou Z."/>
            <person name="Liu Y."/>
            <person name="Xu W."/>
            <person name="Pan J."/>
            <person name="Luo Z.H."/>
            <person name="Li M."/>
        </authorList>
    </citation>
    <scope>NUCLEOTIDE SEQUENCE [LARGE SCALE GENOMIC DNA]</scope>
    <source>
        <strain evidence="2">SpSt-1181</strain>
    </source>
</reference>
<gene>
    <name evidence="2" type="ORF">ENN50_09735</name>
</gene>
<dbReference type="PANTHER" id="PTHR30615:SF8">
    <property type="entry name" value="UPF0047 PROTEIN C4A8.02C"/>
    <property type="match status" value="1"/>
</dbReference>
<sequence>MTYSTTLDIETKGFSDIIDITTDIEKTIHESRIQEGIVNITVMGSTASITTIEYEPALVEDMQRKLQQLVPDSEPSLHSRTWGDDNGFSHMRASLMGPGITMPVHKNRLKRGTWQQVVCIDHDNRPRTREIFVQIVGEA</sequence>
<dbReference type="Gene3D" id="2.60.120.460">
    <property type="entry name" value="YjbQ-like"/>
    <property type="match status" value="1"/>
</dbReference>
<proteinExistence type="inferred from homology"/>
<dbReference type="EMBL" id="DSBW01000221">
    <property type="protein sequence ID" value="HED31933.1"/>
    <property type="molecule type" value="Genomic_DNA"/>
</dbReference>
<dbReference type="Pfam" id="PF01894">
    <property type="entry name" value="YjbQ"/>
    <property type="match status" value="1"/>
</dbReference>
<comment type="caution">
    <text evidence="2">The sequence shown here is derived from an EMBL/GenBank/DDBJ whole genome shotgun (WGS) entry which is preliminary data.</text>
</comment>